<protein>
    <submittedName>
        <fullName evidence="2">Intracellular protein transport protein</fullName>
    </submittedName>
</protein>
<reference evidence="2" key="1">
    <citation type="submission" date="2013-08" db="EMBL/GenBank/DDBJ databases">
        <authorList>
            <person name="Mendez C."/>
            <person name="Richter M."/>
            <person name="Ferrer M."/>
            <person name="Sanchez J."/>
        </authorList>
    </citation>
    <scope>NUCLEOTIDE SEQUENCE</scope>
</reference>
<dbReference type="Gene3D" id="3.40.50.300">
    <property type="entry name" value="P-loop containing nucleotide triphosphate hydrolases"/>
    <property type="match status" value="1"/>
</dbReference>
<reference evidence="2" key="2">
    <citation type="journal article" date="2014" name="ISME J.">
        <title>Microbial stratification in low pH oxic and suboxic macroscopic growths along an acid mine drainage.</title>
        <authorList>
            <person name="Mendez-Garcia C."/>
            <person name="Mesa V."/>
            <person name="Sprenger R.R."/>
            <person name="Richter M."/>
            <person name="Diez M.S."/>
            <person name="Solano J."/>
            <person name="Bargiela R."/>
            <person name="Golyshina O.V."/>
            <person name="Manteca A."/>
            <person name="Ramos J.L."/>
            <person name="Gallego J.R."/>
            <person name="Llorente I."/>
            <person name="Martins Dos Santos V.A."/>
            <person name="Jensen O.N."/>
            <person name="Pelaez A.I."/>
            <person name="Sanchez J."/>
            <person name="Ferrer M."/>
        </authorList>
    </citation>
    <scope>NUCLEOTIDE SEQUENCE</scope>
</reference>
<dbReference type="AlphaFoldDB" id="T0ZIJ6"/>
<feature type="non-terminal residue" evidence="2">
    <location>
        <position position="132"/>
    </location>
</feature>
<evidence type="ECO:0000313" key="2">
    <source>
        <dbReference type="EMBL" id="EQD48121.1"/>
    </source>
</evidence>
<dbReference type="EMBL" id="AUZZ01005842">
    <property type="protein sequence ID" value="EQD48121.1"/>
    <property type="molecule type" value="Genomic_DNA"/>
</dbReference>
<dbReference type="InterPro" id="IPR038729">
    <property type="entry name" value="Rad50/SbcC_AAA"/>
</dbReference>
<dbReference type="Pfam" id="PF13476">
    <property type="entry name" value="AAA_23"/>
    <property type="match status" value="1"/>
</dbReference>
<dbReference type="PANTHER" id="PTHR32114">
    <property type="entry name" value="ABC TRANSPORTER ABCH.3"/>
    <property type="match status" value="1"/>
</dbReference>
<dbReference type="InterPro" id="IPR027417">
    <property type="entry name" value="P-loop_NTPase"/>
</dbReference>
<dbReference type="PANTHER" id="PTHR32114:SF2">
    <property type="entry name" value="ABC TRANSPORTER ABCH.3"/>
    <property type="match status" value="1"/>
</dbReference>
<gene>
    <name evidence="2" type="ORF">B2A_08117</name>
</gene>
<organism evidence="2">
    <name type="scientific">mine drainage metagenome</name>
    <dbReference type="NCBI Taxonomy" id="410659"/>
    <lineage>
        <taxon>unclassified sequences</taxon>
        <taxon>metagenomes</taxon>
        <taxon>ecological metagenomes</taxon>
    </lineage>
</organism>
<dbReference type="SUPFAM" id="SSF52540">
    <property type="entry name" value="P-loop containing nucleoside triphosphate hydrolases"/>
    <property type="match status" value="1"/>
</dbReference>
<sequence length="132" mass="14982">MEIRRLRVQNIRSYESAELTFSSGTTFLSGDVGAGKTSLLQAIEMALFGFAEVEPEHLVRHQATRAEVALSFEGEGHRYEIVRRFKRVVRRGRTTFELERSSFSADGATAQYSQTELRQRVIELLGFPDNPN</sequence>
<dbReference type="GO" id="GO:0016887">
    <property type="term" value="F:ATP hydrolysis activity"/>
    <property type="evidence" value="ECO:0007669"/>
    <property type="project" value="InterPro"/>
</dbReference>
<accession>T0ZIJ6</accession>
<evidence type="ECO:0000259" key="1">
    <source>
        <dbReference type="Pfam" id="PF13476"/>
    </source>
</evidence>
<feature type="domain" description="Rad50/SbcC-type AAA" evidence="1">
    <location>
        <begin position="5"/>
        <end position="115"/>
    </location>
</feature>
<name>T0ZIJ6_9ZZZZ</name>
<dbReference type="GO" id="GO:0006302">
    <property type="term" value="P:double-strand break repair"/>
    <property type="evidence" value="ECO:0007669"/>
    <property type="project" value="InterPro"/>
</dbReference>
<proteinExistence type="predicted"/>
<comment type="caution">
    <text evidence="2">The sequence shown here is derived from an EMBL/GenBank/DDBJ whole genome shotgun (WGS) entry which is preliminary data.</text>
</comment>